<dbReference type="RefSeq" id="WP_311388387.1">
    <property type="nucleotide sequence ID" value="NZ_JAVRHU010000005.1"/>
</dbReference>
<dbReference type="Pfam" id="PF08386">
    <property type="entry name" value="Abhydrolase_4"/>
    <property type="match status" value="1"/>
</dbReference>
<dbReference type="InterPro" id="IPR013595">
    <property type="entry name" value="Pept_S33_TAP-like_C"/>
</dbReference>
<keyword evidence="3" id="KW-0378">Hydrolase</keyword>
<accession>A0ABU3BKJ6</accession>
<dbReference type="Pfam" id="PF00561">
    <property type="entry name" value="Abhydrolase_1"/>
    <property type="match status" value="1"/>
</dbReference>
<keyword evidence="4" id="KW-1185">Reference proteome</keyword>
<dbReference type="InterPro" id="IPR000073">
    <property type="entry name" value="AB_hydrolase_1"/>
</dbReference>
<dbReference type="InterPro" id="IPR050266">
    <property type="entry name" value="AB_hydrolase_sf"/>
</dbReference>
<dbReference type="SUPFAM" id="SSF53474">
    <property type="entry name" value="alpha/beta-Hydrolases"/>
    <property type="match status" value="1"/>
</dbReference>
<dbReference type="EMBL" id="JAVRHU010000005">
    <property type="protein sequence ID" value="MDT0622693.1"/>
    <property type="molecule type" value="Genomic_DNA"/>
</dbReference>
<organism evidence="3 4">
    <name type="scientific">Croceitalea vernalis</name>
    <dbReference type="NCBI Taxonomy" id="3075599"/>
    <lineage>
        <taxon>Bacteria</taxon>
        <taxon>Pseudomonadati</taxon>
        <taxon>Bacteroidota</taxon>
        <taxon>Flavobacteriia</taxon>
        <taxon>Flavobacteriales</taxon>
        <taxon>Flavobacteriaceae</taxon>
        <taxon>Croceitalea</taxon>
    </lineage>
</organism>
<protein>
    <submittedName>
        <fullName evidence="3">Alpha/beta fold hydrolase</fullName>
    </submittedName>
</protein>
<reference evidence="3 4" key="1">
    <citation type="submission" date="2023-09" db="EMBL/GenBank/DDBJ databases">
        <authorList>
            <person name="Rey-Velasco X."/>
        </authorList>
    </citation>
    <scope>NUCLEOTIDE SEQUENCE [LARGE SCALE GENOMIC DNA]</scope>
    <source>
        <strain evidence="3 4">P007</strain>
    </source>
</reference>
<feature type="domain" description="Peptidase S33 tripeptidyl aminopeptidase-like C-terminal" evidence="2">
    <location>
        <begin position="398"/>
        <end position="483"/>
    </location>
</feature>
<gene>
    <name evidence="3" type="ORF">RM520_13770</name>
</gene>
<dbReference type="Gene3D" id="3.40.50.1820">
    <property type="entry name" value="alpha/beta hydrolase"/>
    <property type="match status" value="1"/>
</dbReference>
<evidence type="ECO:0000313" key="4">
    <source>
        <dbReference type="Proteomes" id="UP001250662"/>
    </source>
</evidence>
<comment type="caution">
    <text evidence="3">The sequence shown here is derived from an EMBL/GenBank/DDBJ whole genome shotgun (WGS) entry which is preliminary data.</text>
</comment>
<evidence type="ECO:0000313" key="3">
    <source>
        <dbReference type="EMBL" id="MDT0622693.1"/>
    </source>
</evidence>
<dbReference type="PANTHER" id="PTHR43798">
    <property type="entry name" value="MONOACYLGLYCEROL LIPASE"/>
    <property type="match status" value="1"/>
</dbReference>
<name>A0ABU3BKJ6_9FLAO</name>
<dbReference type="Proteomes" id="UP001250662">
    <property type="component" value="Unassembled WGS sequence"/>
</dbReference>
<sequence length="499" mass="57070">MIKKIAYFLLMAFPPLIINCQSIQENVKGSFNTTFTISKKTTHKINKKQKYTFGYLEVPENRQDSNSQTIKIPVYIFKSRSKSPKKDPIIYTVGGPGQTTMPSAQYMEYYKYLDDRDFILIEQRGNYYAKPHLDCPELAKATFRSNLPDFDETEYDVLVAKATKDCRNRLAKKGIDFDGYNTNEIAADINDLVNILEIEKYNLLTISYSTKIAQVLMRDYPKKIRSIVMDSPLPLESNYDEESVKNLLETVDKLLSDCEANEGCNNAFPKIKTRFYNYLKEKTEKPLEVKIDNPNNGKIETFNLTGADLIGVFTIASTEDIVNIPYEINKLLSDDLTSVKEQLSYLFQESNYGSGLGMRLSVWCAEEYPFSSQSIIKTETTKYPEVKGLSSETFEEEICKIWGVQKVSEIEDLAVKSDIPVLLINGEYDNLTPPKWANSMSNNLVNSYQFVFKGWKHTPTTNWGNPCAMILANEFFNNPKEKPNSDCFEQIGSPEFKTE</sequence>
<dbReference type="InterPro" id="IPR029058">
    <property type="entry name" value="AB_hydrolase_fold"/>
</dbReference>
<dbReference type="PANTHER" id="PTHR43798:SF27">
    <property type="entry name" value="HYDROLASE ALPHA_BETA HYDROLASE FOLD FAMILY"/>
    <property type="match status" value="1"/>
</dbReference>
<feature type="domain" description="AB hydrolase-1" evidence="1">
    <location>
        <begin position="109"/>
        <end position="262"/>
    </location>
</feature>
<dbReference type="GO" id="GO:0016787">
    <property type="term" value="F:hydrolase activity"/>
    <property type="evidence" value="ECO:0007669"/>
    <property type="project" value="UniProtKB-KW"/>
</dbReference>
<evidence type="ECO:0000259" key="2">
    <source>
        <dbReference type="Pfam" id="PF08386"/>
    </source>
</evidence>
<evidence type="ECO:0000259" key="1">
    <source>
        <dbReference type="Pfam" id="PF00561"/>
    </source>
</evidence>
<proteinExistence type="predicted"/>